<dbReference type="Pfam" id="PF13489">
    <property type="entry name" value="Methyltransf_23"/>
    <property type="match status" value="1"/>
</dbReference>
<dbReference type="GO" id="GO:0032259">
    <property type="term" value="P:methylation"/>
    <property type="evidence" value="ECO:0007669"/>
    <property type="project" value="UniProtKB-KW"/>
</dbReference>
<dbReference type="GO" id="GO:0008168">
    <property type="term" value="F:methyltransferase activity"/>
    <property type="evidence" value="ECO:0007669"/>
    <property type="project" value="UniProtKB-KW"/>
</dbReference>
<evidence type="ECO:0000313" key="2">
    <source>
        <dbReference type="Proteomes" id="UP001203852"/>
    </source>
</evidence>
<protein>
    <submittedName>
        <fullName evidence="1">S-adenosyl-L-methionine-dependent methyltransferase</fullName>
    </submittedName>
</protein>
<name>A0AAN6ICY9_9EURO</name>
<keyword evidence="2" id="KW-1185">Reference proteome</keyword>
<accession>A0AAN6ICY9</accession>
<keyword evidence="1" id="KW-0808">Transferase</keyword>
<dbReference type="Proteomes" id="UP001203852">
    <property type="component" value="Unassembled WGS sequence"/>
</dbReference>
<dbReference type="PANTHER" id="PTHR43861">
    <property type="entry name" value="TRANS-ACONITATE 2-METHYLTRANSFERASE-RELATED"/>
    <property type="match status" value="1"/>
</dbReference>
<dbReference type="SUPFAM" id="SSF53335">
    <property type="entry name" value="S-adenosyl-L-methionine-dependent methyltransferases"/>
    <property type="match status" value="1"/>
</dbReference>
<sequence>MSNLEATNREHFDKVASNYETDFGDMLRTAIAEFQARRLWIRKDLTENNSTSEGENPHTIRLLDYACGAGTASKALAPYVTQIVGLDLSENMVSEYNKYARSMSFDPQKMQAYRHNLLDETDKPPTDVELANFDVAIISMALHHVSDPGKLVQRLAGCLKVGGVCVVLDRAPSPTDTDLETPDMHDRPKVLDTINQHSFSEEQMRQLYSDAGLTTGFDYVRIPKPFEFTLKGKKMLLSGFFARGERVEH</sequence>
<comment type="caution">
    <text evidence="1">The sequence shown here is derived from an EMBL/GenBank/DDBJ whole genome shotgun (WGS) entry which is preliminary data.</text>
</comment>
<evidence type="ECO:0000313" key="1">
    <source>
        <dbReference type="EMBL" id="KAI1613327.1"/>
    </source>
</evidence>
<dbReference type="AlphaFoldDB" id="A0AAN6ICY9"/>
<dbReference type="Gene3D" id="3.40.50.150">
    <property type="entry name" value="Vaccinia Virus protein VP39"/>
    <property type="match status" value="1"/>
</dbReference>
<reference evidence="1" key="1">
    <citation type="journal article" date="2022" name="bioRxiv">
        <title>Deciphering the potential niche of two novel black yeast fungi from a biological soil crust based on their genomes, phenotypes, and melanin regulation.</title>
        <authorList>
            <consortium name="DOE Joint Genome Institute"/>
            <person name="Carr E.C."/>
            <person name="Barton Q."/>
            <person name="Grambo S."/>
            <person name="Sullivan M."/>
            <person name="Renfro C.M."/>
            <person name="Kuo A."/>
            <person name="Pangilinan J."/>
            <person name="Lipzen A."/>
            <person name="Keymanesh K."/>
            <person name="Savage E."/>
            <person name="Barry K."/>
            <person name="Grigoriev I.V."/>
            <person name="Riekhof W.R."/>
            <person name="Harris S.S."/>
        </authorList>
    </citation>
    <scope>NUCLEOTIDE SEQUENCE</scope>
    <source>
        <strain evidence="1">JF 03-4F</strain>
    </source>
</reference>
<dbReference type="InterPro" id="IPR029063">
    <property type="entry name" value="SAM-dependent_MTases_sf"/>
</dbReference>
<organism evidence="1 2">
    <name type="scientific">Exophiala viscosa</name>
    <dbReference type="NCBI Taxonomy" id="2486360"/>
    <lineage>
        <taxon>Eukaryota</taxon>
        <taxon>Fungi</taxon>
        <taxon>Dikarya</taxon>
        <taxon>Ascomycota</taxon>
        <taxon>Pezizomycotina</taxon>
        <taxon>Eurotiomycetes</taxon>
        <taxon>Chaetothyriomycetidae</taxon>
        <taxon>Chaetothyriales</taxon>
        <taxon>Herpotrichiellaceae</taxon>
        <taxon>Exophiala</taxon>
    </lineage>
</organism>
<gene>
    <name evidence="1" type="ORF">EDD36DRAFT_439052</name>
</gene>
<dbReference type="CDD" id="cd02440">
    <property type="entry name" value="AdoMet_MTases"/>
    <property type="match status" value="1"/>
</dbReference>
<proteinExistence type="predicted"/>
<dbReference type="EMBL" id="MU404354">
    <property type="protein sequence ID" value="KAI1613327.1"/>
    <property type="molecule type" value="Genomic_DNA"/>
</dbReference>
<keyword evidence="1" id="KW-0489">Methyltransferase</keyword>